<proteinExistence type="predicted"/>
<protein>
    <submittedName>
        <fullName evidence="1">Uncharacterized protein</fullName>
    </submittedName>
</protein>
<gene>
    <name evidence="1" type="ORF">EVAR_79542_1</name>
</gene>
<accession>A0A4C1Y704</accession>
<sequence>MLMFETTTIQVRPKIFHCEVRQPMPHAAEFIKDPQRVDAQKHNRTSRSNSAYGYKKCIKPQPLGMATFVTNEYTVLVVDSNCGDDFLLRPQVGQSHGKGGHCEILDERFAGDSTTGNISRVRPCWIVKNRCEVYESRSFD</sequence>
<evidence type="ECO:0000313" key="2">
    <source>
        <dbReference type="Proteomes" id="UP000299102"/>
    </source>
</evidence>
<dbReference type="AlphaFoldDB" id="A0A4C1Y704"/>
<reference evidence="1 2" key="1">
    <citation type="journal article" date="2019" name="Commun. Biol.">
        <title>The bagworm genome reveals a unique fibroin gene that provides high tensile strength.</title>
        <authorList>
            <person name="Kono N."/>
            <person name="Nakamura H."/>
            <person name="Ohtoshi R."/>
            <person name="Tomita M."/>
            <person name="Numata K."/>
            <person name="Arakawa K."/>
        </authorList>
    </citation>
    <scope>NUCLEOTIDE SEQUENCE [LARGE SCALE GENOMIC DNA]</scope>
</reference>
<name>A0A4C1Y704_EUMVA</name>
<organism evidence="1 2">
    <name type="scientific">Eumeta variegata</name>
    <name type="common">Bagworm moth</name>
    <name type="synonym">Eumeta japonica</name>
    <dbReference type="NCBI Taxonomy" id="151549"/>
    <lineage>
        <taxon>Eukaryota</taxon>
        <taxon>Metazoa</taxon>
        <taxon>Ecdysozoa</taxon>
        <taxon>Arthropoda</taxon>
        <taxon>Hexapoda</taxon>
        <taxon>Insecta</taxon>
        <taxon>Pterygota</taxon>
        <taxon>Neoptera</taxon>
        <taxon>Endopterygota</taxon>
        <taxon>Lepidoptera</taxon>
        <taxon>Glossata</taxon>
        <taxon>Ditrysia</taxon>
        <taxon>Tineoidea</taxon>
        <taxon>Psychidae</taxon>
        <taxon>Oiketicinae</taxon>
        <taxon>Eumeta</taxon>
    </lineage>
</organism>
<comment type="caution">
    <text evidence="1">The sequence shown here is derived from an EMBL/GenBank/DDBJ whole genome shotgun (WGS) entry which is preliminary data.</text>
</comment>
<evidence type="ECO:0000313" key="1">
    <source>
        <dbReference type="EMBL" id="GBP71260.1"/>
    </source>
</evidence>
<keyword evidence="2" id="KW-1185">Reference proteome</keyword>
<dbReference type="Proteomes" id="UP000299102">
    <property type="component" value="Unassembled WGS sequence"/>
</dbReference>
<dbReference type="EMBL" id="BGZK01001102">
    <property type="protein sequence ID" value="GBP71260.1"/>
    <property type="molecule type" value="Genomic_DNA"/>
</dbReference>